<dbReference type="PANTHER" id="PTHR48415">
    <property type="entry name" value="GENE 525-RELATED"/>
    <property type="match status" value="1"/>
</dbReference>
<dbReference type="Ensembl" id="ENSPLAT00000009208.1">
    <property type="protein sequence ID" value="ENSPLAP00000022131.1"/>
    <property type="gene ID" value="ENSPLAG00000006448.1"/>
</dbReference>
<evidence type="ECO:0000313" key="1">
    <source>
        <dbReference type="Ensembl" id="ENSPLAP00000022131.1"/>
    </source>
</evidence>
<reference evidence="1" key="2">
    <citation type="submission" date="2025-09" db="UniProtKB">
        <authorList>
            <consortium name="Ensembl"/>
        </authorList>
    </citation>
    <scope>IDENTIFICATION</scope>
</reference>
<evidence type="ECO:0000313" key="2">
    <source>
        <dbReference type="Proteomes" id="UP000261500"/>
    </source>
</evidence>
<dbReference type="AlphaFoldDB" id="A0A3B3VB09"/>
<dbReference type="GeneTree" id="ENSGT01120000276386"/>
<proteinExistence type="predicted"/>
<organism evidence="1 2">
    <name type="scientific">Poecilia latipinna</name>
    <name type="common">sailfin molly</name>
    <dbReference type="NCBI Taxonomy" id="48699"/>
    <lineage>
        <taxon>Eukaryota</taxon>
        <taxon>Metazoa</taxon>
        <taxon>Chordata</taxon>
        <taxon>Craniata</taxon>
        <taxon>Vertebrata</taxon>
        <taxon>Euteleostomi</taxon>
        <taxon>Actinopterygii</taxon>
        <taxon>Neopterygii</taxon>
        <taxon>Teleostei</taxon>
        <taxon>Neoteleostei</taxon>
        <taxon>Acanthomorphata</taxon>
        <taxon>Ovalentaria</taxon>
        <taxon>Atherinomorphae</taxon>
        <taxon>Cyprinodontiformes</taxon>
        <taxon>Poeciliidae</taxon>
        <taxon>Poeciliinae</taxon>
        <taxon>Poecilia</taxon>
    </lineage>
</organism>
<dbReference type="Proteomes" id="UP000261500">
    <property type="component" value="Unplaced"/>
</dbReference>
<accession>A0A3B3VB09</accession>
<dbReference type="PANTHER" id="PTHR48415:SF1">
    <property type="entry name" value="GENE 525-RELATED"/>
    <property type="match status" value="1"/>
</dbReference>
<name>A0A3B3VB09_9TELE</name>
<reference evidence="1" key="1">
    <citation type="submission" date="2025-08" db="UniProtKB">
        <authorList>
            <consortium name="Ensembl"/>
        </authorList>
    </citation>
    <scope>IDENTIFICATION</scope>
</reference>
<dbReference type="InterPro" id="IPR027870">
    <property type="entry name" value="DUF4543"/>
</dbReference>
<protein>
    <submittedName>
        <fullName evidence="1">Uncharacterized protein</fullName>
    </submittedName>
</protein>
<keyword evidence="2" id="KW-1185">Reference proteome</keyword>
<dbReference type="STRING" id="48699.ENSPLAP00000022131"/>
<dbReference type="Pfam" id="PF15076">
    <property type="entry name" value="DUF4543"/>
    <property type="match status" value="1"/>
</dbReference>
<sequence length="92" mass="10547">MFFSHFIAGVQTGGTCSHRMADSSVRCYKLFVSSSAANPVIREKFAKQLLRSKRQDRPVKAGHPDEPMRVRQETRRAHGFFCFFLHWVAVSC</sequence>